<dbReference type="InterPro" id="IPR000306">
    <property type="entry name" value="Znf_FYVE"/>
</dbReference>
<feature type="compositionally biased region" description="Low complexity" evidence="5">
    <location>
        <begin position="201"/>
        <end position="213"/>
    </location>
</feature>
<feature type="compositionally biased region" description="Polar residues" evidence="5">
    <location>
        <begin position="274"/>
        <end position="288"/>
    </location>
</feature>
<reference evidence="7" key="1">
    <citation type="submission" date="2022-01" db="EMBL/GenBank/DDBJ databases">
        <title>Genome Sequence Resource for Two Populations of Ditylenchus destructor, the Migratory Endoparasitic Phytonematode.</title>
        <authorList>
            <person name="Zhang H."/>
            <person name="Lin R."/>
            <person name="Xie B."/>
        </authorList>
    </citation>
    <scope>NUCLEOTIDE SEQUENCE</scope>
    <source>
        <strain evidence="7">BazhouSP</strain>
    </source>
</reference>
<name>A0AAD4NDQ9_9BILA</name>
<dbReference type="GO" id="GO:0032266">
    <property type="term" value="F:phosphatidylinositol-3-phosphate binding"/>
    <property type="evidence" value="ECO:0007669"/>
    <property type="project" value="TreeGrafter"/>
</dbReference>
<evidence type="ECO:0000256" key="3">
    <source>
        <dbReference type="ARBA" id="ARBA00022833"/>
    </source>
</evidence>
<evidence type="ECO:0000313" key="7">
    <source>
        <dbReference type="EMBL" id="KAI1723935.1"/>
    </source>
</evidence>
<comment type="caution">
    <text evidence="7">The sequence shown here is derived from an EMBL/GenBank/DDBJ whole genome shotgun (WGS) entry which is preliminary data.</text>
</comment>
<dbReference type="PANTHER" id="PTHR46603:SF1">
    <property type="entry name" value="ABSCISSION_NOCUT CHECKPOINT REGULATOR"/>
    <property type="match status" value="1"/>
</dbReference>
<evidence type="ECO:0000256" key="1">
    <source>
        <dbReference type="ARBA" id="ARBA00022723"/>
    </source>
</evidence>
<dbReference type="GO" id="GO:0005813">
    <property type="term" value="C:centrosome"/>
    <property type="evidence" value="ECO:0007669"/>
    <property type="project" value="TreeGrafter"/>
</dbReference>
<evidence type="ECO:0000313" key="8">
    <source>
        <dbReference type="Proteomes" id="UP001201812"/>
    </source>
</evidence>
<accession>A0AAD4NDQ9</accession>
<dbReference type="Gene3D" id="3.30.40.10">
    <property type="entry name" value="Zinc/RING finger domain, C3HC4 (zinc finger)"/>
    <property type="match status" value="1"/>
</dbReference>
<dbReference type="SUPFAM" id="SSF57903">
    <property type="entry name" value="FYVE/PHD zinc finger"/>
    <property type="match status" value="1"/>
</dbReference>
<dbReference type="PANTHER" id="PTHR46603">
    <property type="entry name" value="ABSCISSION/NOCUT CHECKPOINT REGULATOR"/>
    <property type="match status" value="1"/>
</dbReference>
<keyword evidence="3" id="KW-0862">Zinc</keyword>
<evidence type="ECO:0000256" key="5">
    <source>
        <dbReference type="SAM" id="MobiDB-lite"/>
    </source>
</evidence>
<evidence type="ECO:0000256" key="2">
    <source>
        <dbReference type="ARBA" id="ARBA00022771"/>
    </source>
</evidence>
<dbReference type="GO" id="GO:0032154">
    <property type="term" value="C:cleavage furrow"/>
    <property type="evidence" value="ECO:0007669"/>
    <property type="project" value="TreeGrafter"/>
</dbReference>
<dbReference type="GO" id="GO:0044878">
    <property type="term" value="P:mitotic cytokinesis checkpoint signaling"/>
    <property type="evidence" value="ECO:0007669"/>
    <property type="project" value="TreeGrafter"/>
</dbReference>
<dbReference type="InterPro" id="IPR011011">
    <property type="entry name" value="Znf_FYVE_PHD"/>
</dbReference>
<feature type="compositionally biased region" description="Basic and acidic residues" evidence="5">
    <location>
        <begin position="292"/>
        <end position="313"/>
    </location>
</feature>
<protein>
    <submittedName>
        <fullName evidence="7">FYVE zinc finger domain-containing protein</fullName>
    </submittedName>
</protein>
<dbReference type="SMART" id="SM00064">
    <property type="entry name" value="FYVE"/>
    <property type="match status" value="1"/>
</dbReference>
<gene>
    <name evidence="7" type="ORF">DdX_04116</name>
</gene>
<dbReference type="InterPro" id="IPR013083">
    <property type="entry name" value="Znf_RING/FYVE/PHD"/>
</dbReference>
<sequence>MSCTNCMTPYSKLRKEHGCSKCGFSFCQKCVSKNFIIPGLSPKPVSVCDSCFNILSGKNSSNMPLNRQKSRDEPGSSAKNWWGDDKLPPPSMRQPFTRVRLGTDNENSAGNVSVPNDEAAHVAQLEQRLADLRGVPVEVIRKPRLMVCDPKDLGEDDEEELTDDVKKLLSAAESRAKLDRNAHAYDNSALQVDDVPEPPQSHSGISSARSSDSSLVRKIVQEAQDAPSVSSQSDLSRQLYPNFEECIKKTMEDAKVAEQEAIQFIRMSEEAESSRSNQTTPCDNGQKSPTRKGLDKNPKSSVNDRPEKGESPKKKNTFLTKFFK</sequence>
<dbReference type="InterPro" id="IPR017455">
    <property type="entry name" value="Znf_FYVE-rel"/>
</dbReference>
<keyword evidence="2 4" id="KW-0863">Zinc-finger</keyword>
<evidence type="ECO:0000259" key="6">
    <source>
        <dbReference type="PROSITE" id="PS50178"/>
    </source>
</evidence>
<dbReference type="PROSITE" id="PS50178">
    <property type="entry name" value="ZF_FYVE"/>
    <property type="match status" value="1"/>
</dbReference>
<evidence type="ECO:0000256" key="4">
    <source>
        <dbReference type="PROSITE-ProRule" id="PRU00091"/>
    </source>
</evidence>
<dbReference type="GO" id="GO:0030496">
    <property type="term" value="C:midbody"/>
    <property type="evidence" value="ECO:0007669"/>
    <property type="project" value="TreeGrafter"/>
</dbReference>
<dbReference type="Proteomes" id="UP001201812">
    <property type="component" value="Unassembled WGS sequence"/>
</dbReference>
<feature type="region of interest" description="Disordered" evidence="5">
    <location>
        <begin position="187"/>
        <end position="213"/>
    </location>
</feature>
<feature type="region of interest" description="Disordered" evidence="5">
    <location>
        <begin position="62"/>
        <end position="91"/>
    </location>
</feature>
<proteinExistence type="predicted"/>
<dbReference type="GO" id="GO:0009838">
    <property type="term" value="P:abscission"/>
    <property type="evidence" value="ECO:0007669"/>
    <property type="project" value="TreeGrafter"/>
</dbReference>
<organism evidence="7 8">
    <name type="scientific">Ditylenchus destructor</name>
    <dbReference type="NCBI Taxonomy" id="166010"/>
    <lineage>
        <taxon>Eukaryota</taxon>
        <taxon>Metazoa</taxon>
        <taxon>Ecdysozoa</taxon>
        <taxon>Nematoda</taxon>
        <taxon>Chromadorea</taxon>
        <taxon>Rhabditida</taxon>
        <taxon>Tylenchina</taxon>
        <taxon>Tylenchomorpha</taxon>
        <taxon>Sphaerularioidea</taxon>
        <taxon>Anguinidae</taxon>
        <taxon>Anguininae</taxon>
        <taxon>Ditylenchus</taxon>
    </lineage>
</organism>
<keyword evidence="1" id="KW-0479">Metal-binding</keyword>
<dbReference type="Pfam" id="PF01363">
    <property type="entry name" value="FYVE"/>
    <property type="match status" value="1"/>
</dbReference>
<keyword evidence="8" id="KW-1185">Reference proteome</keyword>
<dbReference type="GO" id="GO:0008270">
    <property type="term" value="F:zinc ion binding"/>
    <property type="evidence" value="ECO:0007669"/>
    <property type="project" value="UniProtKB-KW"/>
</dbReference>
<feature type="region of interest" description="Disordered" evidence="5">
    <location>
        <begin position="266"/>
        <end position="324"/>
    </location>
</feature>
<feature type="domain" description="FYVE-type" evidence="6">
    <location>
        <begin position="1"/>
        <end position="56"/>
    </location>
</feature>
<dbReference type="AlphaFoldDB" id="A0AAD4NDQ9"/>
<dbReference type="EMBL" id="JAKKPZ010000003">
    <property type="protein sequence ID" value="KAI1723935.1"/>
    <property type="molecule type" value="Genomic_DNA"/>
</dbReference>